<protein>
    <submittedName>
        <fullName evidence="1">Uncharacterized protein</fullName>
    </submittedName>
</protein>
<evidence type="ECO:0000313" key="1">
    <source>
        <dbReference type="EMBL" id="QJA46166.1"/>
    </source>
</evidence>
<name>A0A6H1ZE21_9ZZZZ</name>
<proteinExistence type="predicted"/>
<accession>A0A6H1ZE21</accession>
<reference evidence="1" key="1">
    <citation type="submission" date="2020-03" db="EMBL/GenBank/DDBJ databases">
        <title>The deep terrestrial virosphere.</title>
        <authorList>
            <person name="Holmfeldt K."/>
            <person name="Nilsson E."/>
            <person name="Simone D."/>
            <person name="Lopez-Fernandez M."/>
            <person name="Wu X."/>
            <person name="de Brujin I."/>
            <person name="Lundin D."/>
            <person name="Andersson A."/>
            <person name="Bertilsson S."/>
            <person name="Dopson M."/>
        </authorList>
    </citation>
    <scope>NUCLEOTIDE SEQUENCE</scope>
    <source>
        <strain evidence="2">MM415B04448</strain>
        <strain evidence="1">TM448A00336</strain>
        <strain evidence="3">TM448B00512</strain>
    </source>
</reference>
<organism evidence="1">
    <name type="scientific">viral metagenome</name>
    <dbReference type="NCBI Taxonomy" id="1070528"/>
    <lineage>
        <taxon>unclassified sequences</taxon>
        <taxon>metagenomes</taxon>
        <taxon>organismal metagenomes</taxon>
    </lineage>
</organism>
<evidence type="ECO:0000313" key="3">
    <source>
        <dbReference type="EMBL" id="QJH95759.1"/>
    </source>
</evidence>
<dbReference type="EMBL" id="MT143100">
    <property type="protein sequence ID" value="QJA92841.1"/>
    <property type="molecule type" value="Genomic_DNA"/>
</dbReference>
<dbReference type="EMBL" id="MT144004">
    <property type="protein sequence ID" value="QJA46166.1"/>
    <property type="molecule type" value="Genomic_DNA"/>
</dbReference>
<gene>
    <name evidence="2" type="ORF">MM415B04448_0009</name>
    <name evidence="1" type="ORF">TM448A00336_0015</name>
    <name evidence="3" type="ORF">TM448B00512_0026</name>
</gene>
<dbReference type="EMBL" id="MT144628">
    <property type="protein sequence ID" value="QJH95759.1"/>
    <property type="molecule type" value="Genomic_DNA"/>
</dbReference>
<sequence>MSQTELFQSMDYRYMCCTPADAWGVHEWGARALVRIVTLAKPAKGLMRVDAAGRMRQERSAPTNVLVEMHPAISEIPGSRTRWTRPARGVRRLGPLRKDERP</sequence>
<evidence type="ECO:0000313" key="2">
    <source>
        <dbReference type="EMBL" id="QJA92841.1"/>
    </source>
</evidence>
<dbReference type="AlphaFoldDB" id="A0A6H1ZE21"/>